<protein>
    <recommendedName>
        <fullName evidence="4">DUF4283 domain-containing protein</fullName>
    </recommendedName>
</protein>
<dbReference type="OrthoDB" id="1749329at2759"/>
<evidence type="ECO:0000313" key="3">
    <source>
        <dbReference type="Proteomes" id="UP000554482"/>
    </source>
</evidence>
<reference evidence="2 3" key="1">
    <citation type="submission" date="2020-06" db="EMBL/GenBank/DDBJ databases">
        <title>Transcriptomic and genomic resources for Thalictrum thalictroides and T. hernandezii: Facilitating candidate gene discovery in an emerging model plant lineage.</title>
        <authorList>
            <person name="Arias T."/>
            <person name="Riano-Pachon D.M."/>
            <person name="Di Stilio V.S."/>
        </authorList>
    </citation>
    <scope>NUCLEOTIDE SEQUENCE [LARGE SCALE GENOMIC DNA]</scope>
    <source>
        <strain evidence="3">cv. WT478/WT964</strain>
        <tissue evidence="2">Leaves</tissue>
    </source>
</reference>
<gene>
    <name evidence="2" type="ORF">FRX31_021363</name>
</gene>
<feature type="compositionally biased region" description="Acidic residues" evidence="1">
    <location>
        <begin position="542"/>
        <end position="551"/>
    </location>
</feature>
<proteinExistence type="predicted"/>
<feature type="compositionally biased region" description="Basic and acidic residues" evidence="1">
    <location>
        <begin position="602"/>
        <end position="626"/>
    </location>
</feature>
<evidence type="ECO:0000256" key="1">
    <source>
        <dbReference type="SAM" id="MobiDB-lite"/>
    </source>
</evidence>
<dbReference type="EMBL" id="JABWDY010026027">
    <property type="protein sequence ID" value="KAF5189050.1"/>
    <property type="molecule type" value="Genomic_DNA"/>
</dbReference>
<organism evidence="2 3">
    <name type="scientific">Thalictrum thalictroides</name>
    <name type="common">Rue-anemone</name>
    <name type="synonym">Anemone thalictroides</name>
    <dbReference type="NCBI Taxonomy" id="46969"/>
    <lineage>
        <taxon>Eukaryota</taxon>
        <taxon>Viridiplantae</taxon>
        <taxon>Streptophyta</taxon>
        <taxon>Embryophyta</taxon>
        <taxon>Tracheophyta</taxon>
        <taxon>Spermatophyta</taxon>
        <taxon>Magnoliopsida</taxon>
        <taxon>Ranunculales</taxon>
        <taxon>Ranunculaceae</taxon>
        <taxon>Thalictroideae</taxon>
        <taxon>Thalictrum</taxon>
    </lineage>
</organism>
<keyword evidence="3" id="KW-1185">Reference proteome</keyword>
<dbReference type="Proteomes" id="UP000554482">
    <property type="component" value="Unassembled WGS sequence"/>
</dbReference>
<name>A0A7J6VXZ5_THATH</name>
<comment type="caution">
    <text evidence="2">The sequence shown here is derived from an EMBL/GenBank/DDBJ whole genome shotgun (WGS) entry which is preliminary data.</text>
</comment>
<dbReference type="AlphaFoldDB" id="A0A7J6VXZ5"/>
<evidence type="ECO:0000313" key="2">
    <source>
        <dbReference type="EMBL" id="KAF5189050.1"/>
    </source>
</evidence>
<feature type="compositionally biased region" description="Acidic residues" evidence="1">
    <location>
        <begin position="506"/>
        <end position="519"/>
    </location>
</feature>
<feature type="compositionally biased region" description="Basic and acidic residues" evidence="1">
    <location>
        <begin position="389"/>
        <end position="428"/>
    </location>
</feature>
<evidence type="ECO:0008006" key="4">
    <source>
        <dbReference type="Google" id="ProtNLM"/>
    </source>
</evidence>
<accession>A0A7J6VXZ5</accession>
<feature type="region of interest" description="Disordered" evidence="1">
    <location>
        <begin position="389"/>
        <end position="651"/>
    </location>
</feature>
<sequence>MDRRGVGRGNERVCRFSKVEAKIFEYVWFKGGERSAEVMLNERSKRGYFEVFSSKEGVQWLGKLMCSWSVGRDSRTREKFEDELTTIMVHKRKNSKGEYAFCLFFNRRLGSRVKSISYPAGFDRGGWAEIGSRMVECLDPIRFRTQPAFREENEGRRGGYRELGTKVETGGSRRGWGTHFKAEKVGEQTSITILGEDTILNGKKWQKAGVLYKEEGERGWRELSEDINSKFPGAECHELEEGTLLVFFKEEEEVKHVLRRGGMELRGVMVKAQKWRSELNSLESVMEAKERWIWLRGIPLHLKTKEVINQIGSMVGEISEVDTRTIGVEHSGLRIKIKDFDITKSPKCVTVIDKRYKFVVVVIPMYNTTILRSWDKVVIQKMIGDCREEADGRSKGRKTGAERTLYKGEGEVLTHGQEREEEKVRSIEEVPPGFEKAFHSKKGESQITEPDIDDRETDRPAKSGEEVGEFAGQRASSEKGSEQIKTNQWRIEKGEDNNQRVSTMNQDEEPLQNEGDEQDHDNGSDAGSDTGPSMVKATKEDEAQDSIEDDSLNGSKTSSEKGTTRGRNRSKEISGDEKKKRARSMSIRRGGLGIATTLVLSKRKEWEARRKAEINKRKSGKRREEGSSSNQINQMDEEEQSHEQRKQRGKNLQITARVVEVPLLSDETPQIEFESEERGETERRDLIQKRKSSEVLRSLARCETEEDVDNWWRLIVVPTASKMGLSHQLGFDALKILLKKLCKQKVTGSGNNTQQGAMQELGRLLEGGVSVVNYVG</sequence>
<feature type="compositionally biased region" description="Basic and acidic residues" evidence="1">
    <location>
        <begin position="558"/>
        <end position="579"/>
    </location>
</feature>
<feature type="compositionally biased region" description="Basic and acidic residues" evidence="1">
    <location>
        <begin position="456"/>
        <end position="465"/>
    </location>
</feature>